<dbReference type="Proteomes" id="UP000030185">
    <property type="component" value="Unassembled WGS sequence"/>
</dbReference>
<dbReference type="PANTHER" id="PTHR46796">
    <property type="entry name" value="HTH-TYPE TRANSCRIPTIONAL ACTIVATOR RHAS-RELATED"/>
    <property type="match status" value="1"/>
</dbReference>
<keyword evidence="2" id="KW-0238">DNA-binding</keyword>
<evidence type="ECO:0000256" key="2">
    <source>
        <dbReference type="ARBA" id="ARBA00023125"/>
    </source>
</evidence>
<name>A0A098LKR1_9BACT</name>
<protein>
    <submittedName>
        <fullName evidence="5">Helix-turN-helix, arac domain</fullName>
    </submittedName>
</protein>
<dbReference type="AlphaFoldDB" id="A0A098LKR1"/>
<dbReference type="PROSITE" id="PS01124">
    <property type="entry name" value="HTH_ARAC_FAMILY_2"/>
    <property type="match status" value="1"/>
</dbReference>
<dbReference type="Pfam" id="PF12833">
    <property type="entry name" value="HTH_18"/>
    <property type="match status" value="1"/>
</dbReference>
<accession>A0A098LKR1</accession>
<dbReference type="InterPro" id="IPR018060">
    <property type="entry name" value="HTH_AraC"/>
</dbReference>
<dbReference type="Pfam" id="PF20240">
    <property type="entry name" value="DUF6597"/>
    <property type="match status" value="1"/>
</dbReference>
<gene>
    <name evidence="5" type="ORF">MYP_4314</name>
</gene>
<comment type="caution">
    <text evidence="5">The sequence shown here is derived from an EMBL/GenBank/DDBJ whole genome shotgun (WGS) entry which is preliminary data.</text>
</comment>
<dbReference type="GO" id="GO:0003700">
    <property type="term" value="F:DNA-binding transcription factor activity"/>
    <property type="evidence" value="ECO:0007669"/>
    <property type="project" value="InterPro"/>
</dbReference>
<evidence type="ECO:0000259" key="4">
    <source>
        <dbReference type="PROSITE" id="PS01124"/>
    </source>
</evidence>
<feature type="domain" description="HTH araC/xylS-type" evidence="4">
    <location>
        <begin position="144"/>
        <end position="244"/>
    </location>
</feature>
<dbReference type="OrthoDB" id="635259at2"/>
<proteinExistence type="predicted"/>
<dbReference type="InterPro" id="IPR046532">
    <property type="entry name" value="DUF6597"/>
</dbReference>
<dbReference type="InterPro" id="IPR050204">
    <property type="entry name" value="AraC_XylS_family_regulators"/>
</dbReference>
<dbReference type="SMART" id="SM00342">
    <property type="entry name" value="HTH_ARAC"/>
    <property type="match status" value="1"/>
</dbReference>
<dbReference type="SUPFAM" id="SSF46689">
    <property type="entry name" value="Homeodomain-like"/>
    <property type="match status" value="1"/>
</dbReference>
<dbReference type="InterPro" id="IPR009057">
    <property type="entry name" value="Homeodomain-like_sf"/>
</dbReference>
<reference evidence="5 6" key="1">
    <citation type="submission" date="2014-09" db="EMBL/GenBank/DDBJ databases">
        <title>Sporocytophaga myxococcoides PG-01 genome sequencing.</title>
        <authorList>
            <person name="Liu L."/>
            <person name="Gao P.J."/>
            <person name="Chen G.J."/>
            <person name="Wang L.S."/>
        </authorList>
    </citation>
    <scope>NUCLEOTIDE SEQUENCE [LARGE SCALE GENOMIC DNA]</scope>
    <source>
        <strain evidence="5 6">PG-01</strain>
    </source>
</reference>
<evidence type="ECO:0000256" key="3">
    <source>
        <dbReference type="ARBA" id="ARBA00023163"/>
    </source>
</evidence>
<keyword evidence="6" id="KW-1185">Reference proteome</keyword>
<dbReference type="RefSeq" id="WP_045467883.1">
    <property type="nucleotide sequence ID" value="NZ_BBLT01000011.1"/>
</dbReference>
<dbReference type="eggNOG" id="COG2207">
    <property type="taxonomic scope" value="Bacteria"/>
</dbReference>
<evidence type="ECO:0000256" key="1">
    <source>
        <dbReference type="ARBA" id="ARBA00023015"/>
    </source>
</evidence>
<dbReference type="GO" id="GO:0043565">
    <property type="term" value="F:sequence-specific DNA binding"/>
    <property type="evidence" value="ECO:0007669"/>
    <property type="project" value="InterPro"/>
</dbReference>
<dbReference type="STRING" id="153721.MYP_4314"/>
<keyword evidence="3" id="KW-0804">Transcription</keyword>
<evidence type="ECO:0000313" key="6">
    <source>
        <dbReference type="Proteomes" id="UP000030185"/>
    </source>
</evidence>
<dbReference type="Gene3D" id="1.10.10.60">
    <property type="entry name" value="Homeodomain-like"/>
    <property type="match status" value="1"/>
</dbReference>
<keyword evidence="1" id="KW-0805">Transcription regulation</keyword>
<organism evidence="5 6">
    <name type="scientific">Sporocytophaga myxococcoides</name>
    <dbReference type="NCBI Taxonomy" id="153721"/>
    <lineage>
        <taxon>Bacteria</taxon>
        <taxon>Pseudomonadati</taxon>
        <taxon>Bacteroidota</taxon>
        <taxon>Cytophagia</taxon>
        <taxon>Cytophagales</taxon>
        <taxon>Cytophagaceae</taxon>
        <taxon>Sporocytophaga</taxon>
    </lineage>
</organism>
<sequence>MKYQNLKPSIELAPYIHSFWELKGEVNDGQWERTYPDGCSGLVINLGDTCRTDNGLVSMDYGKTYAVGAMTSFKDSFIDANTHLVGVCLKPAAFSVFYKYAPQCELTNSTIALDPRQSFSFEKISKSPLNYLNRFFIDRTKINHQPLQSVIEDIHKSNGQLSIYEISKRNNTTVRQLERNFKTHIGITPKEYSNIVRFQNAMSIIRNSDQERSLLDIAFECGYYDHSHLTNEIKRNTGLAPSQL</sequence>
<dbReference type="EMBL" id="BBLT01000011">
    <property type="protein sequence ID" value="GAL87084.1"/>
    <property type="molecule type" value="Genomic_DNA"/>
</dbReference>
<dbReference type="PANTHER" id="PTHR46796:SF13">
    <property type="entry name" value="HTH-TYPE TRANSCRIPTIONAL ACTIVATOR RHAS"/>
    <property type="match status" value="1"/>
</dbReference>
<evidence type="ECO:0000313" key="5">
    <source>
        <dbReference type="EMBL" id="GAL87084.1"/>
    </source>
</evidence>